<evidence type="ECO:0000256" key="2">
    <source>
        <dbReference type="ARBA" id="ARBA00023134"/>
    </source>
</evidence>
<protein>
    <recommendedName>
        <fullName evidence="3">G domain-containing protein</fullName>
    </recommendedName>
</protein>
<sequence length="276" mass="31722">MHENFSFRKVVVGNKPYAYVLNKSDLTDLTQKDRILSKLEKEGYAPTYFTNLRDSSDKTYRQILPNIISQIESQYRFNRELVTNFHLLVVGVPNVGKSTLINRLRNFHLKKGNAVKAGGEPGITRAVQSKVKINNNPLVYIYDTPGVLEPRFENIETGFKLACLNCVKNHQVNSDILADYLLYKLNKTKNFKYVEFYNLEVPSDNILEVLLHIAKSKSKIKQLKGFDNSNKKIYDIDAAGHMMIKHYFDGHLGKSMLDDDLITDLIQDDLNLEKFV</sequence>
<dbReference type="PANTHER" id="PTHR45782:SF4">
    <property type="entry name" value="MITOCHONDRIAL RIBOSOME-ASSOCIATED GTPASE 1"/>
    <property type="match status" value="1"/>
</dbReference>
<dbReference type="GO" id="GO:0005525">
    <property type="term" value="F:GTP binding"/>
    <property type="evidence" value="ECO:0007669"/>
    <property type="project" value="UniProtKB-KW"/>
</dbReference>
<evidence type="ECO:0000256" key="1">
    <source>
        <dbReference type="ARBA" id="ARBA00022741"/>
    </source>
</evidence>
<dbReference type="InterPro" id="IPR027417">
    <property type="entry name" value="P-loop_NTPase"/>
</dbReference>
<organism evidence="4 5">
    <name type="scientific">Brachionus calyciflorus</name>
    <dbReference type="NCBI Taxonomy" id="104777"/>
    <lineage>
        <taxon>Eukaryota</taxon>
        <taxon>Metazoa</taxon>
        <taxon>Spiralia</taxon>
        <taxon>Gnathifera</taxon>
        <taxon>Rotifera</taxon>
        <taxon>Eurotatoria</taxon>
        <taxon>Monogononta</taxon>
        <taxon>Pseudotrocha</taxon>
        <taxon>Ploima</taxon>
        <taxon>Brachionidae</taxon>
        <taxon>Brachionus</taxon>
    </lineage>
</organism>
<evidence type="ECO:0000313" key="4">
    <source>
        <dbReference type="EMBL" id="CAF0968459.1"/>
    </source>
</evidence>
<feature type="domain" description="G" evidence="3">
    <location>
        <begin position="88"/>
        <end position="151"/>
    </location>
</feature>
<name>A0A814EG25_9BILA</name>
<accession>A0A814EG25</accession>
<dbReference type="PANTHER" id="PTHR45782">
    <property type="entry name" value="MITOCHONDRIAL RIBOSOME-ASSOCIATED GTPASE 1"/>
    <property type="match status" value="1"/>
</dbReference>
<evidence type="ECO:0000259" key="3">
    <source>
        <dbReference type="Pfam" id="PF01926"/>
    </source>
</evidence>
<keyword evidence="2" id="KW-0342">GTP-binding</keyword>
<dbReference type="GO" id="GO:0003924">
    <property type="term" value="F:GTPase activity"/>
    <property type="evidence" value="ECO:0007669"/>
    <property type="project" value="TreeGrafter"/>
</dbReference>
<dbReference type="OrthoDB" id="269151at2759"/>
<dbReference type="Proteomes" id="UP000663879">
    <property type="component" value="Unassembled WGS sequence"/>
</dbReference>
<reference evidence="4" key="1">
    <citation type="submission" date="2021-02" db="EMBL/GenBank/DDBJ databases">
        <authorList>
            <person name="Nowell W R."/>
        </authorList>
    </citation>
    <scope>NUCLEOTIDE SEQUENCE</scope>
    <source>
        <strain evidence="4">Ploen Becks lab</strain>
    </source>
</reference>
<dbReference type="Gene3D" id="3.40.50.300">
    <property type="entry name" value="P-loop containing nucleotide triphosphate hydrolases"/>
    <property type="match status" value="1"/>
</dbReference>
<dbReference type="Gene3D" id="1.10.1580.10">
    <property type="match status" value="1"/>
</dbReference>
<dbReference type="PRINTS" id="PR00326">
    <property type="entry name" value="GTP1OBG"/>
</dbReference>
<gene>
    <name evidence="4" type="ORF">OXX778_LOCUS14790</name>
</gene>
<dbReference type="InterPro" id="IPR006073">
    <property type="entry name" value="GTP-bd"/>
</dbReference>
<dbReference type="GO" id="GO:0005739">
    <property type="term" value="C:mitochondrion"/>
    <property type="evidence" value="ECO:0007669"/>
    <property type="project" value="TreeGrafter"/>
</dbReference>
<dbReference type="SUPFAM" id="SSF52540">
    <property type="entry name" value="P-loop containing nucleoside triphosphate hydrolases"/>
    <property type="match status" value="1"/>
</dbReference>
<dbReference type="Pfam" id="PF01926">
    <property type="entry name" value="MMR_HSR1"/>
    <property type="match status" value="1"/>
</dbReference>
<keyword evidence="5" id="KW-1185">Reference proteome</keyword>
<dbReference type="GO" id="GO:0032543">
    <property type="term" value="P:mitochondrial translation"/>
    <property type="evidence" value="ECO:0007669"/>
    <property type="project" value="TreeGrafter"/>
</dbReference>
<dbReference type="AlphaFoldDB" id="A0A814EG25"/>
<proteinExistence type="predicted"/>
<comment type="caution">
    <text evidence="4">The sequence shown here is derived from an EMBL/GenBank/DDBJ whole genome shotgun (WGS) entry which is preliminary data.</text>
</comment>
<dbReference type="FunFam" id="1.10.1580.10:FF:000004">
    <property type="entry name" value="Mitochondrial GTPase 1"/>
    <property type="match status" value="1"/>
</dbReference>
<dbReference type="InterPro" id="IPR023179">
    <property type="entry name" value="GTP-bd_ortho_bundle_sf"/>
</dbReference>
<keyword evidence="1" id="KW-0547">Nucleotide-binding</keyword>
<evidence type="ECO:0000313" key="5">
    <source>
        <dbReference type="Proteomes" id="UP000663879"/>
    </source>
</evidence>
<dbReference type="EMBL" id="CAJNOC010003115">
    <property type="protein sequence ID" value="CAF0968459.1"/>
    <property type="molecule type" value="Genomic_DNA"/>
</dbReference>